<dbReference type="AlphaFoldDB" id="A0A8S1IZH7"/>
<evidence type="ECO:0000256" key="1">
    <source>
        <dbReference type="SAM" id="Phobius"/>
    </source>
</evidence>
<keyword evidence="3" id="KW-1185">Reference proteome</keyword>
<evidence type="ECO:0000313" key="3">
    <source>
        <dbReference type="Proteomes" id="UP000708148"/>
    </source>
</evidence>
<accession>A0A8S1IZH7</accession>
<reference evidence="2" key="1">
    <citation type="submission" date="2020-12" db="EMBL/GenBank/DDBJ databases">
        <authorList>
            <person name="Iha C."/>
        </authorList>
    </citation>
    <scope>NUCLEOTIDE SEQUENCE</scope>
</reference>
<keyword evidence="1" id="KW-0812">Transmembrane</keyword>
<organism evidence="2 3">
    <name type="scientific">Ostreobium quekettii</name>
    <dbReference type="NCBI Taxonomy" id="121088"/>
    <lineage>
        <taxon>Eukaryota</taxon>
        <taxon>Viridiplantae</taxon>
        <taxon>Chlorophyta</taxon>
        <taxon>core chlorophytes</taxon>
        <taxon>Ulvophyceae</taxon>
        <taxon>TCBD clade</taxon>
        <taxon>Bryopsidales</taxon>
        <taxon>Ostreobineae</taxon>
        <taxon>Ostreobiaceae</taxon>
        <taxon>Ostreobium</taxon>
    </lineage>
</organism>
<feature type="transmembrane region" description="Helical" evidence="1">
    <location>
        <begin position="16"/>
        <end position="36"/>
    </location>
</feature>
<gene>
    <name evidence="2" type="ORF">OSTQU699_LOCUS1997</name>
</gene>
<dbReference type="Proteomes" id="UP000708148">
    <property type="component" value="Unassembled WGS sequence"/>
</dbReference>
<protein>
    <submittedName>
        <fullName evidence="2">Uncharacterized protein</fullName>
    </submittedName>
</protein>
<keyword evidence="1" id="KW-0472">Membrane</keyword>
<evidence type="ECO:0000313" key="2">
    <source>
        <dbReference type="EMBL" id="CAD7696636.1"/>
    </source>
</evidence>
<dbReference type="EMBL" id="CAJHUC010000517">
    <property type="protein sequence ID" value="CAD7696636.1"/>
    <property type="molecule type" value="Genomic_DNA"/>
</dbReference>
<keyword evidence="1" id="KW-1133">Transmembrane helix</keyword>
<name>A0A8S1IZH7_9CHLO</name>
<sequence>MLPTYTPHRYRGRGNGVYLVLIVVLSVALVAQFVYWKRQVSDLVLEVGGVHMRMEKQESTARRVMEEKAALGKLNELLQDGLNTCEVSERALEDRVGARLVLCPLPSVSLLARERFFNRRR</sequence>
<proteinExistence type="predicted"/>
<comment type="caution">
    <text evidence="2">The sequence shown here is derived from an EMBL/GenBank/DDBJ whole genome shotgun (WGS) entry which is preliminary data.</text>
</comment>